<evidence type="ECO:0008006" key="4">
    <source>
        <dbReference type="Google" id="ProtNLM"/>
    </source>
</evidence>
<dbReference type="Pfam" id="PF01803">
    <property type="entry name" value="LIM_bind"/>
    <property type="match status" value="1"/>
</dbReference>
<dbReference type="Proteomes" id="UP000769528">
    <property type="component" value="Unassembled WGS sequence"/>
</dbReference>
<sequence>MANNRTLNDESQVDPLDKQNGVPQQSNIVYGGINPMQFNQNYRQAIQQINPNLLNGQQPYNPQQYLQLQQSHLIQQQQQQQQQQQFQQTGSAQDNSNLQQQFVNQQQRIPFQPSQIPQNLLQQAQQHQVPHQVSSQLQHQNLAGQQHSGHHPHPSQSQHPTQQHPSQNQLSQQILNQSHLQTYQQQQQHQTSNAQNQPTQSQQNSQPQQPQQHPQQAQQAQHSQQQQQPSNSNQVPPSQQTPQSQFTSQQQKQPTPQQQVPIRSADQVQPPQMHISSQSNKTKQQASNAPTPVSSQAPPSPVKPSSAQTALPATAQGPVRSSYPQSYLNNGVEGMTNGFPNAQANFYQGTAVLNYKKQIANLVTLKFLELCELIGSNSEQVKNILYWKYIVTEAFSESGIMRHSVKSGVSQRQFEFTVPIVPRVFFSVIQSGVVRMEVSPGALRAQVLANGTTYIESSRCCITHYYNDGSFVNLHGSMKVIFNQNLKMDLLDFQTNVVVPGVDWPSLEQLLSNEEKFSRIVKEYNEFGKDEEIEDPKNNTKMDRKNINLLQNFRSNFSVFHNMSSFGLQESVMRVMQVSDVMAHLKSLMMFSISSDTTGPLHALEQYVEKSQATQLAAQAAQAAQASQAAEATASTPGRPLTSATPYNNGPNFNKTEERTKSEKNSPVVNISSPSTSSPMSKSSKVTGLDLTQSALTKRRRKSALTDGISPKSTVDSPKSEKVNKKLKKNP</sequence>
<feature type="region of interest" description="Disordered" evidence="1">
    <location>
        <begin position="120"/>
        <end position="325"/>
    </location>
</feature>
<keyword evidence="3" id="KW-1185">Reference proteome</keyword>
<gene>
    <name evidence="2" type="ORF">WICMUC_004181</name>
</gene>
<name>A0A9P8PJP3_9ASCO</name>
<evidence type="ECO:0000313" key="2">
    <source>
        <dbReference type="EMBL" id="KAH3672775.1"/>
    </source>
</evidence>
<accession>A0A9P8PJP3</accession>
<organism evidence="2 3">
    <name type="scientific">Wickerhamomyces mucosus</name>
    <dbReference type="NCBI Taxonomy" id="1378264"/>
    <lineage>
        <taxon>Eukaryota</taxon>
        <taxon>Fungi</taxon>
        <taxon>Dikarya</taxon>
        <taxon>Ascomycota</taxon>
        <taxon>Saccharomycotina</taxon>
        <taxon>Saccharomycetes</taxon>
        <taxon>Phaffomycetales</taxon>
        <taxon>Wickerhamomycetaceae</taxon>
        <taxon>Wickerhamomyces</taxon>
    </lineage>
</organism>
<dbReference type="InterPro" id="IPR029005">
    <property type="entry name" value="LIM-bd/SEUSS"/>
</dbReference>
<feature type="compositionally biased region" description="Low complexity" evidence="1">
    <location>
        <begin position="154"/>
        <end position="261"/>
    </location>
</feature>
<feature type="compositionally biased region" description="Polar residues" evidence="1">
    <location>
        <begin position="266"/>
        <end position="311"/>
    </location>
</feature>
<comment type="caution">
    <text evidence="2">The sequence shown here is derived from an EMBL/GenBank/DDBJ whole genome shotgun (WGS) entry which is preliminary data.</text>
</comment>
<reference evidence="2" key="1">
    <citation type="journal article" date="2021" name="Open Biol.">
        <title>Shared evolutionary footprints suggest mitochondrial oxidative damage underlies multiple complex I losses in fungi.</title>
        <authorList>
            <person name="Schikora-Tamarit M.A."/>
            <person name="Marcet-Houben M."/>
            <person name="Nosek J."/>
            <person name="Gabaldon T."/>
        </authorList>
    </citation>
    <scope>NUCLEOTIDE SEQUENCE</scope>
    <source>
        <strain evidence="2">CBS6341</strain>
    </source>
</reference>
<dbReference type="EMBL" id="JAEUBF010001113">
    <property type="protein sequence ID" value="KAH3672775.1"/>
    <property type="molecule type" value="Genomic_DNA"/>
</dbReference>
<dbReference type="OrthoDB" id="774557at2759"/>
<reference evidence="2" key="2">
    <citation type="submission" date="2021-01" db="EMBL/GenBank/DDBJ databases">
        <authorList>
            <person name="Schikora-Tamarit M.A."/>
        </authorList>
    </citation>
    <scope>NUCLEOTIDE SEQUENCE</scope>
    <source>
        <strain evidence="2">CBS6341</strain>
    </source>
</reference>
<feature type="region of interest" description="Disordered" evidence="1">
    <location>
        <begin position="628"/>
        <end position="731"/>
    </location>
</feature>
<feature type="region of interest" description="Disordered" evidence="1">
    <location>
        <begin position="1"/>
        <end position="28"/>
    </location>
</feature>
<dbReference type="AlphaFoldDB" id="A0A9P8PJP3"/>
<feature type="compositionally biased region" description="Low complexity" evidence="1">
    <location>
        <begin position="120"/>
        <end position="140"/>
    </location>
</feature>
<feature type="compositionally biased region" description="Polar residues" evidence="1">
    <location>
        <begin position="1"/>
        <end position="10"/>
    </location>
</feature>
<feature type="compositionally biased region" description="Low complexity" evidence="1">
    <location>
        <begin position="665"/>
        <end position="687"/>
    </location>
</feature>
<proteinExistence type="predicted"/>
<dbReference type="PANTHER" id="PTHR10378">
    <property type="entry name" value="LIM DOMAIN-BINDING PROTEIN"/>
    <property type="match status" value="1"/>
</dbReference>
<feature type="compositionally biased region" description="Basic and acidic residues" evidence="1">
    <location>
        <begin position="655"/>
        <end position="664"/>
    </location>
</feature>
<protein>
    <recommendedName>
        <fullName evidence="4">Morphogenetic regulator of filamentous growth protein 1</fullName>
    </recommendedName>
</protein>
<feature type="compositionally biased region" description="Polar residues" evidence="1">
    <location>
        <begin position="642"/>
        <end position="654"/>
    </location>
</feature>
<evidence type="ECO:0000256" key="1">
    <source>
        <dbReference type="SAM" id="MobiDB-lite"/>
    </source>
</evidence>
<evidence type="ECO:0000313" key="3">
    <source>
        <dbReference type="Proteomes" id="UP000769528"/>
    </source>
</evidence>